<dbReference type="STRING" id="146817.SAMN04488502_101907"/>
<dbReference type="Proteomes" id="UP000214880">
    <property type="component" value="Unassembled WGS sequence"/>
</dbReference>
<keyword evidence="1" id="KW-0472">Membrane</keyword>
<protein>
    <submittedName>
        <fullName evidence="2">Uncharacterized protein</fullName>
    </submittedName>
</protein>
<feature type="transmembrane region" description="Helical" evidence="1">
    <location>
        <begin position="6"/>
        <end position="29"/>
    </location>
</feature>
<name>A0A1G9N760_9FIRM</name>
<sequence>MNWQNYHWSIMGLTILITLALLFGGQFLWQQYAIAQPMSQIAQGIDGVESASLDKAGKNTPITRINVKLQNVANLQTTYQALNERILNVLGHNKYEIILHSSPTPELEQLYYSIHYYIQEAIFTGNFGLMAERIQTRAAAGNVTAQTYVDAKYVYLQLANPAGNLYIVVPRQTVEVR</sequence>
<keyword evidence="1" id="KW-1133">Transmembrane helix</keyword>
<dbReference type="OrthoDB" id="1684049at2"/>
<gene>
    <name evidence="2" type="ORF">SAMN04488502_101907</name>
</gene>
<organism evidence="2 3">
    <name type="scientific">Dendrosporobacter quercicolus</name>
    <dbReference type="NCBI Taxonomy" id="146817"/>
    <lineage>
        <taxon>Bacteria</taxon>
        <taxon>Bacillati</taxon>
        <taxon>Bacillota</taxon>
        <taxon>Negativicutes</taxon>
        <taxon>Selenomonadales</taxon>
        <taxon>Sporomusaceae</taxon>
        <taxon>Dendrosporobacter</taxon>
    </lineage>
</organism>
<reference evidence="2 3" key="1">
    <citation type="submission" date="2016-10" db="EMBL/GenBank/DDBJ databases">
        <authorList>
            <person name="de Groot N.N."/>
        </authorList>
    </citation>
    <scope>NUCLEOTIDE SEQUENCE [LARGE SCALE GENOMIC DNA]</scope>
    <source>
        <strain evidence="2 3">DSM 1736</strain>
    </source>
</reference>
<accession>A0A1G9N760</accession>
<dbReference type="RefSeq" id="WP_092068832.1">
    <property type="nucleotide sequence ID" value="NZ_FNHB01000001.1"/>
</dbReference>
<evidence type="ECO:0000313" key="2">
    <source>
        <dbReference type="EMBL" id="SDL81967.1"/>
    </source>
</evidence>
<dbReference type="AlphaFoldDB" id="A0A1G9N760"/>
<keyword evidence="1" id="KW-0812">Transmembrane</keyword>
<evidence type="ECO:0000313" key="3">
    <source>
        <dbReference type="Proteomes" id="UP000214880"/>
    </source>
</evidence>
<proteinExistence type="predicted"/>
<dbReference type="EMBL" id="FNHB01000001">
    <property type="protein sequence ID" value="SDL81967.1"/>
    <property type="molecule type" value="Genomic_DNA"/>
</dbReference>
<keyword evidence="3" id="KW-1185">Reference proteome</keyword>
<evidence type="ECO:0000256" key="1">
    <source>
        <dbReference type="SAM" id="Phobius"/>
    </source>
</evidence>